<keyword evidence="8" id="KW-1185">Reference proteome</keyword>
<evidence type="ECO:0000259" key="6">
    <source>
        <dbReference type="PROSITE" id="PS50072"/>
    </source>
</evidence>
<keyword evidence="4 5" id="KW-0413">Isomerase</keyword>
<dbReference type="AlphaFoldDB" id="A0A0C2ECW5"/>
<dbReference type="GO" id="GO:0003755">
    <property type="term" value="F:peptidyl-prolyl cis-trans isomerase activity"/>
    <property type="evidence" value="ECO:0007669"/>
    <property type="project" value="UniProtKB-UniRule"/>
</dbReference>
<accession>A0A0C2ECW5</accession>
<evidence type="ECO:0000256" key="1">
    <source>
        <dbReference type="ARBA" id="ARBA00002388"/>
    </source>
</evidence>
<evidence type="ECO:0000313" key="8">
    <source>
        <dbReference type="Proteomes" id="UP000035068"/>
    </source>
</evidence>
<dbReference type="CDD" id="cd01920">
    <property type="entry name" value="cyclophilin_EcCYP_like"/>
    <property type="match status" value="1"/>
</dbReference>
<dbReference type="PROSITE" id="PS00170">
    <property type="entry name" value="CSA_PPIASE_1"/>
    <property type="match status" value="1"/>
</dbReference>
<evidence type="ECO:0000256" key="4">
    <source>
        <dbReference type="ARBA" id="ARBA00023235"/>
    </source>
</evidence>
<name>A0A0C2ECW5_9BACT</name>
<evidence type="ECO:0000256" key="2">
    <source>
        <dbReference type="ARBA" id="ARBA00007365"/>
    </source>
</evidence>
<sequence>MEKKNPEVVLHTSHGDITIELYPEQAPASVENFLTYVRDGFYDGTIFHRVISNFMIQGGGMTPDMNNKKTNAPIKNEADNGLKNERGTLAMARTQVIDSATSQFFINVTDNDFLNHRDKTPNGYGYAVFGKVAQGMDVVDAIRKVPTGNAGFHQDVPKEPVLIEKAVVAE</sequence>
<gene>
    <name evidence="7" type="ORF">GFER_09475</name>
</gene>
<feature type="domain" description="PPIase cyclophilin-type" evidence="6">
    <location>
        <begin position="11"/>
        <end position="168"/>
    </location>
</feature>
<dbReference type="PRINTS" id="PR00153">
    <property type="entry name" value="CSAPPISMRASE"/>
</dbReference>
<dbReference type="InterPro" id="IPR044665">
    <property type="entry name" value="E_coli_cyclophilin_A-like"/>
</dbReference>
<comment type="similarity">
    <text evidence="2 5">Belongs to the cyclophilin-type PPIase family.</text>
</comment>
<keyword evidence="3 5" id="KW-0697">Rotamase</keyword>
<protein>
    <recommendedName>
        <fullName evidence="5">Peptidyl-prolyl cis-trans isomerase</fullName>
        <shortName evidence="5">PPIase</shortName>
        <ecNumber evidence="5">5.2.1.8</ecNumber>
    </recommendedName>
</protein>
<dbReference type="RefSeq" id="WP_040098941.1">
    <property type="nucleotide sequence ID" value="NZ_JWJD01000003.1"/>
</dbReference>
<organism evidence="7 8">
    <name type="scientific">Geoalkalibacter ferrihydriticus DSM 17813</name>
    <dbReference type="NCBI Taxonomy" id="1121915"/>
    <lineage>
        <taxon>Bacteria</taxon>
        <taxon>Pseudomonadati</taxon>
        <taxon>Thermodesulfobacteriota</taxon>
        <taxon>Desulfuromonadia</taxon>
        <taxon>Desulfuromonadales</taxon>
        <taxon>Geoalkalibacteraceae</taxon>
        <taxon>Geoalkalibacter</taxon>
    </lineage>
</organism>
<dbReference type="PANTHER" id="PTHR43246">
    <property type="entry name" value="PEPTIDYL-PROLYL CIS-TRANS ISOMERASE CYP38, CHLOROPLASTIC"/>
    <property type="match status" value="1"/>
</dbReference>
<dbReference type="EC" id="5.2.1.8" evidence="5"/>
<reference evidence="7 8" key="1">
    <citation type="submission" date="2014-12" db="EMBL/GenBank/DDBJ databases">
        <title>Genomes of Geoalkalibacter ferrihydriticus and Geoalkalibacter subterraneus, two haloalkaliphilic metal-reducing members of the Geobacteraceae.</title>
        <authorList>
            <person name="Badalamenti J.P."/>
            <person name="Torres C.I."/>
            <person name="Krajmalnik-Brown R."/>
            <person name="Bond D.R."/>
        </authorList>
    </citation>
    <scope>NUCLEOTIDE SEQUENCE [LARGE SCALE GENOMIC DNA]</scope>
    <source>
        <strain evidence="7 8">DSM 17813</strain>
    </source>
</reference>
<evidence type="ECO:0000256" key="3">
    <source>
        <dbReference type="ARBA" id="ARBA00023110"/>
    </source>
</evidence>
<comment type="catalytic activity">
    <reaction evidence="5">
        <text>[protein]-peptidylproline (omega=180) = [protein]-peptidylproline (omega=0)</text>
        <dbReference type="Rhea" id="RHEA:16237"/>
        <dbReference type="Rhea" id="RHEA-COMP:10747"/>
        <dbReference type="Rhea" id="RHEA-COMP:10748"/>
        <dbReference type="ChEBI" id="CHEBI:83833"/>
        <dbReference type="ChEBI" id="CHEBI:83834"/>
        <dbReference type="EC" id="5.2.1.8"/>
    </reaction>
</comment>
<dbReference type="Pfam" id="PF00160">
    <property type="entry name" value="Pro_isomerase"/>
    <property type="match status" value="1"/>
</dbReference>
<dbReference type="SUPFAM" id="SSF50891">
    <property type="entry name" value="Cyclophilin-like"/>
    <property type="match status" value="1"/>
</dbReference>
<dbReference type="PIRSF" id="PIRSF001467">
    <property type="entry name" value="Peptidylpro_ismrse"/>
    <property type="match status" value="1"/>
</dbReference>
<dbReference type="Proteomes" id="UP000035068">
    <property type="component" value="Unassembled WGS sequence"/>
</dbReference>
<dbReference type="GO" id="GO:0006457">
    <property type="term" value="P:protein folding"/>
    <property type="evidence" value="ECO:0007669"/>
    <property type="project" value="InterPro"/>
</dbReference>
<dbReference type="InterPro" id="IPR020892">
    <property type="entry name" value="Cyclophilin-type_PPIase_CS"/>
</dbReference>
<evidence type="ECO:0000256" key="5">
    <source>
        <dbReference type="RuleBase" id="RU363019"/>
    </source>
</evidence>
<dbReference type="InterPro" id="IPR024936">
    <property type="entry name" value="Cyclophilin-type_PPIase"/>
</dbReference>
<comment type="function">
    <text evidence="1 5">PPIases accelerate the folding of proteins. It catalyzes the cis-trans isomerization of proline imidic peptide bonds in oligopeptides.</text>
</comment>
<dbReference type="EMBL" id="JWJD01000003">
    <property type="protein sequence ID" value="KIH76438.1"/>
    <property type="molecule type" value="Genomic_DNA"/>
</dbReference>
<comment type="caution">
    <text evidence="7">The sequence shown here is derived from an EMBL/GenBank/DDBJ whole genome shotgun (WGS) entry which is preliminary data.</text>
</comment>
<dbReference type="Gene3D" id="2.40.100.10">
    <property type="entry name" value="Cyclophilin-like"/>
    <property type="match status" value="1"/>
</dbReference>
<dbReference type="InterPro" id="IPR002130">
    <property type="entry name" value="Cyclophilin-type_PPIase_dom"/>
</dbReference>
<dbReference type="PROSITE" id="PS50072">
    <property type="entry name" value="CSA_PPIASE_2"/>
    <property type="match status" value="1"/>
</dbReference>
<dbReference type="InterPro" id="IPR029000">
    <property type="entry name" value="Cyclophilin-like_dom_sf"/>
</dbReference>
<proteinExistence type="inferred from homology"/>
<evidence type="ECO:0000313" key="7">
    <source>
        <dbReference type="EMBL" id="KIH76438.1"/>
    </source>
</evidence>